<dbReference type="Proteomes" id="UP001162162">
    <property type="component" value="Unassembled WGS sequence"/>
</dbReference>
<organism evidence="2 3">
    <name type="scientific">Aromia moschata</name>
    <dbReference type="NCBI Taxonomy" id="1265417"/>
    <lineage>
        <taxon>Eukaryota</taxon>
        <taxon>Metazoa</taxon>
        <taxon>Ecdysozoa</taxon>
        <taxon>Arthropoda</taxon>
        <taxon>Hexapoda</taxon>
        <taxon>Insecta</taxon>
        <taxon>Pterygota</taxon>
        <taxon>Neoptera</taxon>
        <taxon>Endopterygota</taxon>
        <taxon>Coleoptera</taxon>
        <taxon>Polyphaga</taxon>
        <taxon>Cucujiformia</taxon>
        <taxon>Chrysomeloidea</taxon>
        <taxon>Cerambycidae</taxon>
        <taxon>Cerambycinae</taxon>
        <taxon>Callichromatini</taxon>
        <taxon>Aromia</taxon>
    </lineage>
</organism>
<name>A0AAV8Y7T2_9CUCU</name>
<feature type="non-terminal residue" evidence="2">
    <location>
        <position position="1"/>
    </location>
</feature>
<evidence type="ECO:0000313" key="2">
    <source>
        <dbReference type="EMBL" id="KAJ8947563.1"/>
    </source>
</evidence>
<dbReference type="AlphaFoldDB" id="A0AAV8Y7T2"/>
<comment type="caution">
    <text evidence="2">The sequence shown here is derived from an EMBL/GenBank/DDBJ whole genome shotgun (WGS) entry which is preliminary data.</text>
</comment>
<protein>
    <recommendedName>
        <fullName evidence="4">Cytochrome P450</fullName>
    </recommendedName>
</protein>
<evidence type="ECO:0000256" key="1">
    <source>
        <dbReference type="SAM" id="Phobius"/>
    </source>
</evidence>
<reference evidence="2" key="1">
    <citation type="journal article" date="2023" name="Insect Mol. Biol.">
        <title>Genome sequencing provides insights into the evolution of gene families encoding plant cell wall-degrading enzymes in longhorned beetles.</title>
        <authorList>
            <person name="Shin N.R."/>
            <person name="Okamura Y."/>
            <person name="Kirsch R."/>
            <person name="Pauchet Y."/>
        </authorList>
    </citation>
    <scope>NUCLEOTIDE SEQUENCE</scope>
    <source>
        <strain evidence="2">AMC_N1</strain>
    </source>
</reference>
<sequence length="72" mass="7739">VLSVKEAVPSMLATPLATILIGICVLLIAYEYWFRNLRYVKLSTKIPGPPTIPIVGNAYLALGKSPGANNLN</sequence>
<keyword evidence="3" id="KW-1185">Reference proteome</keyword>
<keyword evidence="1" id="KW-0812">Transmembrane</keyword>
<keyword evidence="1" id="KW-1133">Transmembrane helix</keyword>
<evidence type="ECO:0008006" key="4">
    <source>
        <dbReference type="Google" id="ProtNLM"/>
    </source>
</evidence>
<dbReference type="EMBL" id="JAPWTK010000159">
    <property type="protein sequence ID" value="KAJ8947563.1"/>
    <property type="molecule type" value="Genomic_DNA"/>
</dbReference>
<evidence type="ECO:0000313" key="3">
    <source>
        <dbReference type="Proteomes" id="UP001162162"/>
    </source>
</evidence>
<feature type="transmembrane region" description="Helical" evidence="1">
    <location>
        <begin position="12"/>
        <end position="33"/>
    </location>
</feature>
<proteinExistence type="predicted"/>
<keyword evidence="1" id="KW-0472">Membrane</keyword>
<accession>A0AAV8Y7T2</accession>
<gene>
    <name evidence="2" type="ORF">NQ318_005043</name>
</gene>